<evidence type="ECO:0000256" key="1">
    <source>
        <dbReference type="SAM" id="SignalP"/>
    </source>
</evidence>
<dbReference type="EMBL" id="CAJPIZ010009994">
    <property type="protein sequence ID" value="CAG2112231.1"/>
    <property type="molecule type" value="Genomic_DNA"/>
</dbReference>
<proteinExistence type="predicted"/>
<feature type="signal peptide" evidence="1">
    <location>
        <begin position="1"/>
        <end position="18"/>
    </location>
</feature>
<name>A0A7R9KYY7_9ACAR</name>
<protein>
    <submittedName>
        <fullName evidence="2">Uncharacterized protein</fullName>
    </submittedName>
</protein>
<organism evidence="2">
    <name type="scientific">Medioppia subpectinata</name>
    <dbReference type="NCBI Taxonomy" id="1979941"/>
    <lineage>
        <taxon>Eukaryota</taxon>
        <taxon>Metazoa</taxon>
        <taxon>Ecdysozoa</taxon>
        <taxon>Arthropoda</taxon>
        <taxon>Chelicerata</taxon>
        <taxon>Arachnida</taxon>
        <taxon>Acari</taxon>
        <taxon>Acariformes</taxon>
        <taxon>Sarcoptiformes</taxon>
        <taxon>Oribatida</taxon>
        <taxon>Brachypylina</taxon>
        <taxon>Oppioidea</taxon>
        <taxon>Oppiidae</taxon>
        <taxon>Medioppia</taxon>
    </lineage>
</organism>
<evidence type="ECO:0000313" key="2">
    <source>
        <dbReference type="EMBL" id="CAD7631801.1"/>
    </source>
</evidence>
<evidence type="ECO:0000313" key="3">
    <source>
        <dbReference type="Proteomes" id="UP000759131"/>
    </source>
</evidence>
<dbReference type="Proteomes" id="UP000759131">
    <property type="component" value="Unassembled WGS sequence"/>
</dbReference>
<keyword evidence="3" id="KW-1185">Reference proteome</keyword>
<gene>
    <name evidence="2" type="ORF">OSB1V03_LOCUS12210</name>
</gene>
<reference evidence="2" key="1">
    <citation type="submission" date="2020-11" db="EMBL/GenBank/DDBJ databases">
        <authorList>
            <person name="Tran Van P."/>
        </authorList>
    </citation>
    <scope>NUCLEOTIDE SEQUENCE</scope>
</reference>
<dbReference type="OrthoDB" id="6522499at2759"/>
<accession>A0A7R9KYY7</accession>
<sequence length="135" mass="14649">MSKLVLLALLVVMCGAVAVYGVFDTLGYPQMDRVAKVVCGPHLSADKKRIVNECNKLIPSFARSAVSSCVRSVLKVNKMTKPAICYRTGPGGDKLKPCLLNRAKASAKRLPPGVDPQAMRKQLAEEYQACMIKVL</sequence>
<keyword evidence="1" id="KW-0732">Signal</keyword>
<dbReference type="AlphaFoldDB" id="A0A7R9KYY7"/>
<dbReference type="EMBL" id="OC864569">
    <property type="protein sequence ID" value="CAD7631801.1"/>
    <property type="molecule type" value="Genomic_DNA"/>
</dbReference>
<feature type="chain" id="PRO_5036211049" evidence="1">
    <location>
        <begin position="19"/>
        <end position="135"/>
    </location>
</feature>